<reference evidence="1 2" key="1">
    <citation type="submission" date="2016-06" db="EMBL/GenBank/DDBJ databases">
        <title>Comparative genomics of the ectomycorrhizal sister species Rhizopogon vinicolor and Rhizopogon vesiculosus (Basidiomycota: Boletales) reveals a divergence of the mating type B locus.</title>
        <authorList>
            <consortium name="DOE Joint Genome Institute"/>
            <person name="Mujic A.B."/>
            <person name="Kuo A."/>
            <person name="Tritt A."/>
            <person name="Lipzen A."/>
            <person name="Chen C."/>
            <person name="Johnson J."/>
            <person name="Sharma A."/>
            <person name="Barry K."/>
            <person name="Grigoriev I.V."/>
            <person name="Spatafora J.W."/>
        </authorList>
    </citation>
    <scope>NUCLEOTIDE SEQUENCE [LARGE SCALE GENOMIC DNA]</scope>
    <source>
        <strain evidence="1 2">AM-OR11-026</strain>
    </source>
</reference>
<protein>
    <submittedName>
        <fullName evidence="1">Uncharacterized protein</fullName>
    </submittedName>
</protein>
<dbReference type="STRING" id="1314800.A0A1B7NDF7"/>
<evidence type="ECO:0000313" key="2">
    <source>
        <dbReference type="Proteomes" id="UP000092154"/>
    </source>
</evidence>
<dbReference type="AlphaFoldDB" id="A0A1B7NDF7"/>
<sequence length="137" mass="15218">MNHIRQALFSARRPVRPSSVALFRCRRTFSFTSRLQASEDEDAFLSQFKNTSIFGKLADKPEALMALRDFAELMRAQGIDANSGPPSTMQMMRLAANSEFREAAQKVVTELQKAGVDLTSQDTIQELMGLSKKTGGD</sequence>
<dbReference type="OrthoDB" id="10008801at2759"/>
<organism evidence="1 2">
    <name type="scientific">Rhizopogon vinicolor AM-OR11-026</name>
    <dbReference type="NCBI Taxonomy" id="1314800"/>
    <lineage>
        <taxon>Eukaryota</taxon>
        <taxon>Fungi</taxon>
        <taxon>Dikarya</taxon>
        <taxon>Basidiomycota</taxon>
        <taxon>Agaricomycotina</taxon>
        <taxon>Agaricomycetes</taxon>
        <taxon>Agaricomycetidae</taxon>
        <taxon>Boletales</taxon>
        <taxon>Suillineae</taxon>
        <taxon>Rhizopogonaceae</taxon>
        <taxon>Rhizopogon</taxon>
    </lineage>
</organism>
<gene>
    <name evidence="1" type="ORF">K503DRAFT_262257</name>
</gene>
<name>A0A1B7NDF7_9AGAM</name>
<dbReference type="Proteomes" id="UP000092154">
    <property type="component" value="Unassembled WGS sequence"/>
</dbReference>
<dbReference type="InParanoid" id="A0A1B7NDF7"/>
<dbReference type="EMBL" id="KV448147">
    <property type="protein sequence ID" value="OAX42880.1"/>
    <property type="molecule type" value="Genomic_DNA"/>
</dbReference>
<accession>A0A1B7NDF7</accession>
<keyword evidence="2" id="KW-1185">Reference proteome</keyword>
<proteinExistence type="predicted"/>
<evidence type="ECO:0000313" key="1">
    <source>
        <dbReference type="EMBL" id="OAX42880.1"/>
    </source>
</evidence>